<dbReference type="AlphaFoldDB" id="A0A0L6U8B9"/>
<accession>A0A0L6U8B9</accession>
<gene>
    <name evidence="2" type="ORF">VP01_881g6</name>
</gene>
<comment type="caution">
    <text evidence="2">The sequence shown here is derived from an EMBL/GenBank/DDBJ whole genome shotgun (WGS) entry which is preliminary data.</text>
</comment>
<dbReference type="Proteomes" id="UP000037035">
    <property type="component" value="Unassembled WGS sequence"/>
</dbReference>
<protein>
    <submittedName>
        <fullName evidence="2">Uncharacterized protein</fullName>
    </submittedName>
</protein>
<reference evidence="2 3" key="1">
    <citation type="submission" date="2015-08" db="EMBL/GenBank/DDBJ databases">
        <title>Next Generation Sequencing and Analysis of the Genome of Puccinia sorghi L Schw, the Causal Agent of Maize Common Rust.</title>
        <authorList>
            <person name="Rochi L."/>
            <person name="Burguener G."/>
            <person name="Darino M."/>
            <person name="Turjanski A."/>
            <person name="Kreff E."/>
            <person name="Dieguez M.J."/>
            <person name="Sacco F."/>
        </authorList>
    </citation>
    <scope>NUCLEOTIDE SEQUENCE [LARGE SCALE GENOMIC DNA]</scope>
    <source>
        <strain evidence="2 3">RO10H11247</strain>
    </source>
</reference>
<feature type="region of interest" description="Disordered" evidence="1">
    <location>
        <begin position="1"/>
        <end position="45"/>
    </location>
</feature>
<evidence type="ECO:0000256" key="1">
    <source>
        <dbReference type="SAM" id="MobiDB-lite"/>
    </source>
</evidence>
<proteinExistence type="predicted"/>
<feature type="compositionally biased region" description="Basic residues" evidence="1">
    <location>
        <begin position="1"/>
        <end position="16"/>
    </location>
</feature>
<evidence type="ECO:0000313" key="3">
    <source>
        <dbReference type="Proteomes" id="UP000037035"/>
    </source>
</evidence>
<organism evidence="2 3">
    <name type="scientific">Puccinia sorghi</name>
    <dbReference type="NCBI Taxonomy" id="27349"/>
    <lineage>
        <taxon>Eukaryota</taxon>
        <taxon>Fungi</taxon>
        <taxon>Dikarya</taxon>
        <taxon>Basidiomycota</taxon>
        <taxon>Pucciniomycotina</taxon>
        <taxon>Pucciniomycetes</taxon>
        <taxon>Pucciniales</taxon>
        <taxon>Pucciniaceae</taxon>
        <taxon>Puccinia</taxon>
    </lineage>
</organism>
<evidence type="ECO:0000313" key="2">
    <source>
        <dbReference type="EMBL" id="KNZ44788.1"/>
    </source>
</evidence>
<sequence length="181" mass="20637">MPPKHKSKQKKSKSKKVTPIPKESTPTRNQPPSGQPSKKSPRKTEVTIHPKIMLLIKLGPDITCHQVLIDWSWCFNHQMAHGLTELKCLLWKWEGSCYDGYQSPKSIHLKHQPNPVSDEGLIQHFYLSTMTRVNKHHQESKPNLTGFGLTNNDLKVGISKIDGKLETMCPHYHAMNKLMGD</sequence>
<keyword evidence="3" id="KW-1185">Reference proteome</keyword>
<dbReference type="OrthoDB" id="2507256at2759"/>
<name>A0A0L6U8B9_9BASI</name>
<dbReference type="EMBL" id="LAVV01014404">
    <property type="protein sequence ID" value="KNZ44788.1"/>
    <property type="molecule type" value="Genomic_DNA"/>
</dbReference>
<dbReference type="VEuPathDB" id="FungiDB:VP01_881g6"/>